<evidence type="ECO:0000313" key="2">
    <source>
        <dbReference type="EMBL" id="MBB5775362.1"/>
    </source>
</evidence>
<dbReference type="AlphaFoldDB" id="A0A7W9L999"/>
<feature type="compositionally biased region" description="Basic and acidic residues" evidence="1">
    <location>
        <begin position="7"/>
        <end position="18"/>
    </location>
</feature>
<protein>
    <submittedName>
        <fullName evidence="2">Uncharacterized protein</fullName>
    </submittedName>
</protein>
<sequence length="28" mass="3161">MQLLGQRQKDLDLPELHRFPPSSQGGPD</sequence>
<feature type="region of interest" description="Disordered" evidence="1">
    <location>
        <begin position="1"/>
        <end position="28"/>
    </location>
</feature>
<gene>
    <name evidence="2" type="ORF">HD596_002118</name>
</gene>
<accession>A0A7W9L999</accession>
<comment type="caution">
    <text evidence="2">The sequence shown here is derived from an EMBL/GenBank/DDBJ whole genome shotgun (WGS) entry which is preliminary data.</text>
</comment>
<evidence type="ECO:0000256" key="1">
    <source>
        <dbReference type="SAM" id="MobiDB-lite"/>
    </source>
</evidence>
<evidence type="ECO:0000313" key="3">
    <source>
        <dbReference type="Proteomes" id="UP000579153"/>
    </source>
</evidence>
<dbReference type="EMBL" id="JACHMB010000001">
    <property type="protein sequence ID" value="MBB5775362.1"/>
    <property type="molecule type" value="Genomic_DNA"/>
</dbReference>
<organism evidence="2 3">
    <name type="scientific">Nonomuraea jabiensis</name>
    <dbReference type="NCBI Taxonomy" id="882448"/>
    <lineage>
        <taxon>Bacteria</taxon>
        <taxon>Bacillati</taxon>
        <taxon>Actinomycetota</taxon>
        <taxon>Actinomycetes</taxon>
        <taxon>Streptosporangiales</taxon>
        <taxon>Streptosporangiaceae</taxon>
        <taxon>Nonomuraea</taxon>
    </lineage>
</organism>
<proteinExistence type="predicted"/>
<reference evidence="2 3" key="1">
    <citation type="submission" date="2020-08" db="EMBL/GenBank/DDBJ databases">
        <title>Sequencing the genomes of 1000 actinobacteria strains.</title>
        <authorList>
            <person name="Klenk H.-P."/>
        </authorList>
    </citation>
    <scope>NUCLEOTIDE SEQUENCE [LARGE SCALE GENOMIC DNA]</scope>
    <source>
        <strain evidence="2 3">DSM 45507</strain>
    </source>
</reference>
<keyword evidence="3" id="KW-1185">Reference proteome</keyword>
<dbReference type="Proteomes" id="UP000579153">
    <property type="component" value="Unassembled WGS sequence"/>
</dbReference>
<name>A0A7W9L999_9ACTN</name>